<evidence type="ECO:0000256" key="1">
    <source>
        <dbReference type="SAM" id="SignalP"/>
    </source>
</evidence>
<evidence type="ECO:0000313" key="3">
    <source>
        <dbReference type="Proteomes" id="UP001228049"/>
    </source>
</evidence>
<gene>
    <name evidence="2" type="ORF">KUDE01_019107</name>
</gene>
<keyword evidence="1" id="KW-0732">Signal</keyword>
<dbReference type="EMBL" id="JASDAP010000011">
    <property type="protein sequence ID" value="KAK1893644.1"/>
    <property type="molecule type" value="Genomic_DNA"/>
</dbReference>
<proteinExistence type="predicted"/>
<organism evidence="2 3">
    <name type="scientific">Dissostichus eleginoides</name>
    <name type="common">Patagonian toothfish</name>
    <name type="synonym">Dissostichus amissus</name>
    <dbReference type="NCBI Taxonomy" id="100907"/>
    <lineage>
        <taxon>Eukaryota</taxon>
        <taxon>Metazoa</taxon>
        <taxon>Chordata</taxon>
        <taxon>Craniata</taxon>
        <taxon>Vertebrata</taxon>
        <taxon>Euteleostomi</taxon>
        <taxon>Actinopterygii</taxon>
        <taxon>Neopterygii</taxon>
        <taxon>Teleostei</taxon>
        <taxon>Neoteleostei</taxon>
        <taxon>Acanthomorphata</taxon>
        <taxon>Eupercaria</taxon>
        <taxon>Perciformes</taxon>
        <taxon>Notothenioidei</taxon>
        <taxon>Nototheniidae</taxon>
        <taxon>Dissostichus</taxon>
    </lineage>
</organism>
<name>A0AAD9F9H3_DISEL</name>
<accession>A0AAD9F9H3</accession>
<sequence length="68" mass="7292">MLTRGHRKAKTLLLRLGLLGGGWVLVEGTDSSSLLRDIWDGPSPAEVEASAAVWPWLDNGHEATRLGG</sequence>
<dbReference type="AlphaFoldDB" id="A0AAD9F9H3"/>
<feature type="signal peptide" evidence="1">
    <location>
        <begin position="1"/>
        <end position="28"/>
    </location>
</feature>
<comment type="caution">
    <text evidence="2">The sequence shown here is derived from an EMBL/GenBank/DDBJ whole genome shotgun (WGS) entry which is preliminary data.</text>
</comment>
<protein>
    <submittedName>
        <fullName evidence="2">Dihydroxy-acid dehydratase</fullName>
    </submittedName>
</protein>
<feature type="chain" id="PRO_5042065484" evidence="1">
    <location>
        <begin position="29"/>
        <end position="68"/>
    </location>
</feature>
<reference evidence="2" key="1">
    <citation type="submission" date="2023-04" db="EMBL/GenBank/DDBJ databases">
        <title>Chromosome-level genome of Chaenocephalus aceratus.</title>
        <authorList>
            <person name="Park H."/>
        </authorList>
    </citation>
    <scope>NUCLEOTIDE SEQUENCE</scope>
    <source>
        <strain evidence="2">DE</strain>
        <tissue evidence="2">Muscle</tissue>
    </source>
</reference>
<keyword evidence="3" id="KW-1185">Reference proteome</keyword>
<evidence type="ECO:0000313" key="2">
    <source>
        <dbReference type="EMBL" id="KAK1893644.1"/>
    </source>
</evidence>
<dbReference type="Proteomes" id="UP001228049">
    <property type="component" value="Unassembled WGS sequence"/>
</dbReference>